<dbReference type="CDD" id="cd23668">
    <property type="entry name" value="GH55_beta13glucanase-like"/>
    <property type="match status" value="1"/>
</dbReference>
<dbReference type="PANTHER" id="PTHR33928">
    <property type="entry name" value="POLYGALACTURONASE QRT3"/>
    <property type="match status" value="1"/>
</dbReference>
<dbReference type="InterPro" id="IPR015500">
    <property type="entry name" value="Peptidase_S8_subtilisin-rel"/>
</dbReference>
<evidence type="ECO:0000259" key="3">
    <source>
        <dbReference type="Pfam" id="PF12708"/>
    </source>
</evidence>
<feature type="compositionally biased region" description="Gly residues" evidence="1">
    <location>
        <begin position="1925"/>
        <end position="1947"/>
    </location>
</feature>
<feature type="compositionally biased region" description="Polar residues" evidence="1">
    <location>
        <begin position="1277"/>
        <end position="1292"/>
    </location>
</feature>
<feature type="region of interest" description="Disordered" evidence="1">
    <location>
        <begin position="1920"/>
        <end position="1947"/>
    </location>
</feature>
<feature type="domain" description="Rhamnogalacturonase A/B/Epimerase-like pectate lyase" evidence="3">
    <location>
        <begin position="499"/>
        <end position="565"/>
    </location>
</feature>
<feature type="region of interest" description="Disordered" evidence="1">
    <location>
        <begin position="1869"/>
        <end position="1890"/>
    </location>
</feature>
<dbReference type="PRINTS" id="PR00723">
    <property type="entry name" value="SUBTILISIN"/>
</dbReference>
<keyword evidence="5" id="KW-1185">Reference proteome</keyword>
<sequence length="2120" mass="225557">MLPFFVHPLAVLFVARVASGRWAAVPESGSFPSLDRVPDVGPPRANDEQPPPDYMMDNSNNLYHSAPDKGTQDGPVWGEFGSLEGYLSSIGHNSSVSGGGNLTVSSRHKRQSSGYWLTELGPLGKAPLEGSSYKFWRNVKDYGATGRGDVDDSKAINAAISDGNRCGKNCGNTFSQGAIIYFPSGTYKVCTPLIQLYYSQFIGDPHNRPIIKGCSNFTGIGLIDTDPYIPGGGGDQWYINQNQFFRQIRNFEFDLRDMPLKTDDAGQALVPTGLHWQVAQATSLQNLKFTMPTGKGITHVGIFTENGSGGFVSDLEFVGGNIGWRAGSQQFTARGLKFTGSTTAVQTVWDWGWTWQQIEINDCAIGFNISGIGGDSKNEKQGTGSVSIVDSKFSNVPIGILTSERKPDPPSIVLDNVQTSNVGIMVKSEQGNTLLDGGSATVELWAAGRRYKAGKGSYEVGHVTNAPPKPKGLLDSQGRLFVRSRPQYEDLPSSSFLVATTYGISNVGDGDQTQKINQFLIDAKNAGKIAYFPAGIYMITGTVTIPTGSRLQGSSWSQIMATGSYFGDMKNPKVVIRVGEKGDVGSMEIVEMLFSTKGATAGAIMVEWNVLADKPGSAGMWDSHVRIGGGKGTDLDFASCPKKSQKESCYSTSMLLHVTSKASGYFENVWTWIADHDNDYVLYREPDSSKSQISIFGARGMLIESQDPSWFYGTGSEHAVLYQYQLHKAKNVYMGHIQTEPPYFQPVPVAPQPFGSTLGLFPADPDFADCTTAACKIAWGLRIIDSKDVYFHSVGLYSWFNYFTQYCVTANNCQEKILQIIGSENIALYNIFTKASLQVGSGGPGNTIFLNDSNQIGYTSEVSVWFPGPGYEAEVVYLGPEVYTSHTAQCTPPCIMVLPPSKLPSGTTTTISIPLYPTTIDAPGGHVVTVTITVTAITTTEIPMGNVNVTIGQSANATFYPSPSIDLPPAAVPFTGGDGQVTTTSLIIPPWPSIGMGPPDTWPSITGPWGPGGGFGGNISMPTGVPGGGIPTGIRDPGLWPDIEPVVVACPPNTFEIQAYSAIITLKDCQGTTTLDWNCPPTTTMAMSAGASVSIALGCTMFTGTIQQTETTVTPVPPFIDFLPIPTPPTQKQKDDDNDDESHYLPCDAWFFWICIDWPEFPVFGWWVKWKPGRYGGGPPVIRLPPGITFKGKPPKWPTITVPTKGPIPTPEKPSNCETETAEICRTTTSYGKVVSGTVTRTTATSTGEQCATVLGCKVEDDSTATTTASACTISPRSQNVRRQAGTPQNAGSPCDPRHDTVIYPSNPKNVASIRNWITQKNFRYTEARAPSVSGGGFTAFFYVESLTFDEREDFFFLGIDELYTVEENQADRIQRTDFLRTRPKGQAPPPPPPRFNGKRWDANLALGSNQSESGLLSKRAAESQSSAYWELSQISSPKDHDWMDPNIQSGGNYKYYYHDSAGEGQYIYAVEGSLYLTHDEFAGKAGAKQASVLPEFTYGNEQQGVSVVADNKMHGTRVASKAVGKVLGVAKKATIVVPQMSLGGPTGPGGSSPGWARTHNFHGERVLDAYVRIMEHVMASDDKGPNKVGRAVINYSNGEFDDLGRSHPAVYKMLYKILKELESMKVLVVASAHNEYLHEDYVMGPGYLPNGRGDDMSDVPQRWANPAHPNYLSNLIVVSTTDINTQVGNINPYANWVSFAPGANIAVADGISGNGIARGHDGSSYAAPMVSGLAAYLRALPSKWKTDLEDPKLLKALIKLLQRQIPSFPHQPTEANAKPKVPTVWNGQVFDKNCLVDSGTKFDGDSACPNIDDIHKPDADKALLSPGGGTSNGQAIVYQPGPPTPTCTADCGKLCTGFFCVANPTGNPNAPSNAGPLPTLTSGPTGCGTNQTPSPVPVCNGSGGNRVCVTSTTCVAIATPTPTGGTGGGDGNNNGGNGGGNNGGENGGGGGNNNGGNGGNNGGNNGGGGGGAGSGGGSGCSAQAPQKTILPPPGTGCQKDVDCADFQCGACEWAGCLMFSPASGLTCQCLATRDQTGKGCSIDYDCAGSQCPAGKWPRCLKFGLTPATCQCMDMATSIPGGTGCSKTYDCAHYLCPSGQHPGCVQFSLGAGPTCQCMPN</sequence>
<dbReference type="InterPro" id="IPR011050">
    <property type="entry name" value="Pectin_lyase_fold/virulence"/>
</dbReference>
<proteinExistence type="predicted"/>
<protein>
    <submittedName>
        <fullName evidence="4">Pectate lyase superfamily protein-domain-containing protein</fullName>
    </submittedName>
</protein>
<feature type="domain" description="Rhamnogalacturonase A/B/Epimerase-like pectate lyase" evidence="3">
    <location>
        <begin position="136"/>
        <end position="367"/>
    </location>
</feature>
<dbReference type="SUPFAM" id="SSF52743">
    <property type="entry name" value="Subtilisin-like"/>
    <property type="match status" value="1"/>
</dbReference>
<dbReference type="GO" id="GO:0006508">
    <property type="term" value="P:proteolysis"/>
    <property type="evidence" value="ECO:0007669"/>
    <property type="project" value="InterPro"/>
</dbReference>
<dbReference type="GO" id="GO:0004650">
    <property type="term" value="F:polygalacturonase activity"/>
    <property type="evidence" value="ECO:0007669"/>
    <property type="project" value="InterPro"/>
</dbReference>
<evidence type="ECO:0000313" key="4">
    <source>
        <dbReference type="EMBL" id="KAK1756410.1"/>
    </source>
</evidence>
<dbReference type="PANTHER" id="PTHR33928:SF2">
    <property type="entry name" value="PECTATE LYASE SUPERFAMILY PROTEIN DOMAIN-CONTAINING PROTEIN-RELATED"/>
    <property type="match status" value="1"/>
</dbReference>
<dbReference type="Gene3D" id="3.40.50.200">
    <property type="entry name" value="Peptidase S8/S53 domain"/>
    <property type="match status" value="1"/>
</dbReference>
<evidence type="ECO:0000256" key="1">
    <source>
        <dbReference type="SAM" id="MobiDB-lite"/>
    </source>
</evidence>
<organism evidence="4 5">
    <name type="scientific">Echria macrotheca</name>
    <dbReference type="NCBI Taxonomy" id="438768"/>
    <lineage>
        <taxon>Eukaryota</taxon>
        <taxon>Fungi</taxon>
        <taxon>Dikarya</taxon>
        <taxon>Ascomycota</taxon>
        <taxon>Pezizomycotina</taxon>
        <taxon>Sordariomycetes</taxon>
        <taxon>Sordariomycetidae</taxon>
        <taxon>Sordariales</taxon>
        <taxon>Schizotheciaceae</taxon>
        <taxon>Echria</taxon>
    </lineage>
</organism>
<dbReference type="Pfam" id="PF12708">
    <property type="entry name" value="Pect-lyase_RHGA_epim"/>
    <property type="match status" value="2"/>
</dbReference>
<dbReference type="GO" id="GO:0004252">
    <property type="term" value="F:serine-type endopeptidase activity"/>
    <property type="evidence" value="ECO:0007669"/>
    <property type="project" value="InterPro"/>
</dbReference>
<feature type="compositionally biased region" description="Polar residues" evidence="1">
    <location>
        <begin position="1880"/>
        <end position="1890"/>
    </location>
</feature>
<dbReference type="SUPFAM" id="SSF51126">
    <property type="entry name" value="Pectin lyase-like"/>
    <property type="match status" value="2"/>
</dbReference>
<dbReference type="InterPro" id="IPR036852">
    <property type="entry name" value="Peptidase_S8/S53_dom_sf"/>
</dbReference>
<dbReference type="PROSITE" id="PS00137">
    <property type="entry name" value="SUBTILASE_HIS"/>
    <property type="match status" value="1"/>
</dbReference>
<dbReference type="Gene3D" id="2.160.20.10">
    <property type="entry name" value="Single-stranded right-handed beta-helix, Pectin lyase-like"/>
    <property type="match status" value="2"/>
</dbReference>
<dbReference type="EMBL" id="MU839832">
    <property type="protein sequence ID" value="KAK1756410.1"/>
    <property type="molecule type" value="Genomic_DNA"/>
</dbReference>
<keyword evidence="4" id="KW-0456">Lyase</keyword>
<dbReference type="GO" id="GO:0016829">
    <property type="term" value="F:lyase activity"/>
    <property type="evidence" value="ECO:0007669"/>
    <property type="project" value="UniProtKB-KW"/>
</dbReference>
<feature type="chain" id="PRO_5042483938" evidence="2">
    <location>
        <begin position="21"/>
        <end position="2120"/>
    </location>
</feature>
<dbReference type="Proteomes" id="UP001239445">
    <property type="component" value="Unassembled WGS sequence"/>
</dbReference>
<feature type="signal peptide" evidence="2">
    <location>
        <begin position="1"/>
        <end position="20"/>
    </location>
</feature>
<feature type="region of interest" description="Disordered" evidence="1">
    <location>
        <begin position="32"/>
        <end position="52"/>
    </location>
</feature>
<dbReference type="InterPro" id="IPR022398">
    <property type="entry name" value="Peptidase_S8_His-AS"/>
</dbReference>
<gene>
    <name evidence="4" type="ORF">QBC47DRAFT_360101</name>
</gene>
<dbReference type="InterPro" id="IPR012334">
    <property type="entry name" value="Pectin_lyas_fold"/>
</dbReference>
<comment type="caution">
    <text evidence="4">The sequence shown here is derived from an EMBL/GenBank/DDBJ whole genome shotgun (WGS) entry which is preliminary data.</text>
</comment>
<feature type="region of interest" description="Disordered" evidence="1">
    <location>
        <begin position="1277"/>
        <end position="1299"/>
    </location>
</feature>
<evidence type="ECO:0000313" key="5">
    <source>
        <dbReference type="Proteomes" id="UP001239445"/>
    </source>
</evidence>
<evidence type="ECO:0000256" key="2">
    <source>
        <dbReference type="SAM" id="SignalP"/>
    </source>
</evidence>
<reference evidence="4" key="1">
    <citation type="submission" date="2023-06" db="EMBL/GenBank/DDBJ databases">
        <title>Genome-scale phylogeny and comparative genomics of the fungal order Sordariales.</title>
        <authorList>
            <consortium name="Lawrence Berkeley National Laboratory"/>
            <person name="Hensen N."/>
            <person name="Bonometti L."/>
            <person name="Westerberg I."/>
            <person name="Brannstrom I.O."/>
            <person name="Guillou S."/>
            <person name="Cros-Aarteil S."/>
            <person name="Calhoun S."/>
            <person name="Haridas S."/>
            <person name="Kuo A."/>
            <person name="Mondo S."/>
            <person name="Pangilinan J."/>
            <person name="Riley R."/>
            <person name="Labutti K."/>
            <person name="Andreopoulos B."/>
            <person name="Lipzen A."/>
            <person name="Chen C."/>
            <person name="Yanf M."/>
            <person name="Daum C."/>
            <person name="Ng V."/>
            <person name="Clum A."/>
            <person name="Steindorff A."/>
            <person name="Ohm R."/>
            <person name="Martin F."/>
            <person name="Silar P."/>
            <person name="Natvig D."/>
            <person name="Lalanne C."/>
            <person name="Gautier V."/>
            <person name="Ament-Velasquez S.L."/>
            <person name="Kruys A."/>
            <person name="Hutchinson M.I."/>
            <person name="Powell A.J."/>
            <person name="Barry K."/>
            <person name="Miller A.N."/>
            <person name="Grigoriev I.V."/>
            <person name="Debuchy R."/>
            <person name="Gladieux P."/>
            <person name="Thoren M.H."/>
            <person name="Johannesson H."/>
        </authorList>
    </citation>
    <scope>NUCLEOTIDE SEQUENCE</scope>
    <source>
        <strain evidence="4">PSN4</strain>
    </source>
</reference>
<dbReference type="InterPro" id="IPR039279">
    <property type="entry name" value="QRT3-like"/>
</dbReference>
<dbReference type="InterPro" id="IPR024535">
    <property type="entry name" value="RHGA/B-epi-like_pectate_lyase"/>
</dbReference>
<name>A0AAJ0BDR6_9PEZI</name>
<accession>A0AAJ0BDR6</accession>
<feature type="region of interest" description="Disordered" evidence="1">
    <location>
        <begin position="1375"/>
        <end position="1401"/>
    </location>
</feature>
<keyword evidence="2" id="KW-0732">Signal</keyword>
<feature type="region of interest" description="Disordered" evidence="1">
    <location>
        <begin position="1194"/>
        <end position="1217"/>
    </location>
</feature>